<sequence length="454" mass="52936">MDEIDDRQQQAGAAEQIAATAAAEVRRQRVELIIVLEKHDEFHLRTRNKIDELVQQFLTIRGMVSDSEVPDDDHNDDDAAERRRQRVKLISILKQNDPRTRNKIDESVEAFLTRTEDDIHDMFCNNNVYDDDDDDDDVDLDSDRDTEAEVETALRFFPEVLSRRGGRCNKYPIQYLATRCKAVSFIPLVARLALEFGLFEEKERGGLLLEDECGDNMLQFLVNDFFIDHHVDDMINREDVDDMYLNVMIQLRQVGYFNREDIQKYGLVLVLCRCRVVSEKRFRFLVEWDPTSLIKTEERTGNLPIHFAMKSFPTIMKSFSTIQDFRIVFEYGIRYYPKRKGISLLFKKNHFNIPHLHIICRTFKSEDVMKVVEDILIRYSDTPINTTEALITAAIDEDIYLDCVYFLLRREPDILQKLLSSKQATVTAMTINGSTNEATSNNCDSEKLKRKRGI</sequence>
<accession>A0A1E7FIW8</accession>
<proteinExistence type="predicted"/>
<keyword evidence="2" id="KW-1185">Reference proteome</keyword>
<dbReference type="AlphaFoldDB" id="A0A1E7FIW8"/>
<name>A0A1E7FIW8_9STRA</name>
<dbReference type="EMBL" id="KV784357">
    <property type="protein sequence ID" value="OEU18121.1"/>
    <property type="molecule type" value="Genomic_DNA"/>
</dbReference>
<reference evidence="1 2" key="1">
    <citation type="submission" date="2016-09" db="EMBL/GenBank/DDBJ databases">
        <title>Extensive genetic diversity and differential bi-allelic expression allows diatom success in the polar Southern Ocean.</title>
        <authorList>
            <consortium name="DOE Joint Genome Institute"/>
            <person name="Mock T."/>
            <person name="Otillar R.P."/>
            <person name="Strauss J."/>
            <person name="Dupont C."/>
            <person name="Frickenhaus S."/>
            <person name="Maumus F."/>
            <person name="Mcmullan M."/>
            <person name="Sanges R."/>
            <person name="Schmutz J."/>
            <person name="Toseland A."/>
            <person name="Valas R."/>
            <person name="Veluchamy A."/>
            <person name="Ward B.J."/>
            <person name="Allen A."/>
            <person name="Barry K."/>
            <person name="Falciatore A."/>
            <person name="Ferrante M."/>
            <person name="Fortunato A.E."/>
            <person name="Gloeckner G."/>
            <person name="Gruber A."/>
            <person name="Hipkin R."/>
            <person name="Janech M."/>
            <person name="Kroth P."/>
            <person name="Leese F."/>
            <person name="Lindquist E."/>
            <person name="Lyon B.R."/>
            <person name="Martin J."/>
            <person name="Mayer C."/>
            <person name="Parker M."/>
            <person name="Quesneville H."/>
            <person name="Raymond J."/>
            <person name="Uhlig C."/>
            <person name="Valentin K.U."/>
            <person name="Worden A.Z."/>
            <person name="Armbrust E.V."/>
            <person name="Bowler C."/>
            <person name="Green B."/>
            <person name="Moulton V."/>
            <person name="Van Oosterhout C."/>
            <person name="Grigoriev I."/>
        </authorList>
    </citation>
    <scope>NUCLEOTIDE SEQUENCE [LARGE SCALE GENOMIC DNA]</scope>
    <source>
        <strain evidence="1 2">CCMP1102</strain>
    </source>
</reference>
<evidence type="ECO:0000313" key="2">
    <source>
        <dbReference type="Proteomes" id="UP000095751"/>
    </source>
</evidence>
<gene>
    <name evidence="1" type="ORF">FRACYDRAFT_238555</name>
</gene>
<protein>
    <submittedName>
        <fullName evidence="1">Uncharacterized protein</fullName>
    </submittedName>
</protein>
<evidence type="ECO:0000313" key="1">
    <source>
        <dbReference type="EMBL" id="OEU18121.1"/>
    </source>
</evidence>
<dbReference type="KEGG" id="fcy:FRACYDRAFT_238555"/>
<organism evidence="1 2">
    <name type="scientific">Fragilariopsis cylindrus CCMP1102</name>
    <dbReference type="NCBI Taxonomy" id="635003"/>
    <lineage>
        <taxon>Eukaryota</taxon>
        <taxon>Sar</taxon>
        <taxon>Stramenopiles</taxon>
        <taxon>Ochrophyta</taxon>
        <taxon>Bacillariophyta</taxon>
        <taxon>Bacillariophyceae</taxon>
        <taxon>Bacillariophycidae</taxon>
        <taxon>Bacillariales</taxon>
        <taxon>Bacillariaceae</taxon>
        <taxon>Fragilariopsis</taxon>
    </lineage>
</organism>
<dbReference type="InParanoid" id="A0A1E7FIW8"/>
<dbReference type="Proteomes" id="UP000095751">
    <property type="component" value="Unassembled WGS sequence"/>
</dbReference>